<keyword evidence="3" id="KW-1185">Reference proteome</keyword>
<dbReference type="Gene3D" id="3.10.310.10">
    <property type="entry name" value="Diaminopimelate Epimerase, Chain A, domain 1"/>
    <property type="match status" value="2"/>
</dbReference>
<dbReference type="Pfam" id="PF02567">
    <property type="entry name" value="PhzC-PhzF"/>
    <property type="match status" value="1"/>
</dbReference>
<dbReference type="EMBL" id="BAAAEW010000014">
    <property type="protein sequence ID" value="GAA0752347.1"/>
    <property type="molecule type" value="Genomic_DNA"/>
</dbReference>
<accession>A0ABN1K1V6</accession>
<comment type="caution">
    <text evidence="2">The sequence shown here is derived from an EMBL/GenBank/DDBJ whole genome shotgun (WGS) entry which is preliminary data.</text>
</comment>
<sequence>MSEAGQSRQFSQLDVFTDTPLRGNPLAVVHDADGLSDAQMAAFARWTNLSETTFLLPPTQPGADYRVRIFTPGGELPFAGHPTLGSCHAWLRAGGQPRQATEVVQQCALGLVSIRRDGTRLAFAAPPSKRSEVDAGLLSEVLQALALPADELVAAQWLDNGPRWLGLQTRSAARLLALTPDHARLKPLAKAGLIAPQPAGTDTTFEVRAFAAAIGVNEDPVTGSLNASLAQWLMDSGAAPASYVVSQGTAMGRMGRVYLQREGETVWVGGDVAGCIEGQVRL</sequence>
<evidence type="ECO:0000313" key="3">
    <source>
        <dbReference type="Proteomes" id="UP001500279"/>
    </source>
</evidence>
<dbReference type="PIRSF" id="PIRSF016184">
    <property type="entry name" value="PhzC_PhzF"/>
    <property type="match status" value="1"/>
</dbReference>
<dbReference type="NCBIfam" id="TIGR00654">
    <property type="entry name" value="PhzF_family"/>
    <property type="match status" value="1"/>
</dbReference>
<evidence type="ECO:0000256" key="1">
    <source>
        <dbReference type="ARBA" id="ARBA00008270"/>
    </source>
</evidence>
<proteinExistence type="inferred from homology"/>
<dbReference type="InterPro" id="IPR003719">
    <property type="entry name" value="Phenazine_PhzF-like"/>
</dbReference>
<comment type="similarity">
    <text evidence="1">Belongs to the PhzF family.</text>
</comment>
<organism evidence="2 3">
    <name type="scientific">Ideonella azotifigens</name>
    <dbReference type="NCBI Taxonomy" id="513160"/>
    <lineage>
        <taxon>Bacteria</taxon>
        <taxon>Pseudomonadati</taxon>
        <taxon>Pseudomonadota</taxon>
        <taxon>Betaproteobacteria</taxon>
        <taxon>Burkholderiales</taxon>
        <taxon>Sphaerotilaceae</taxon>
        <taxon>Ideonella</taxon>
    </lineage>
</organism>
<protein>
    <submittedName>
        <fullName evidence="2">PhzF family phenazine biosynthesis protein</fullName>
    </submittedName>
</protein>
<reference evidence="2 3" key="1">
    <citation type="journal article" date="2019" name="Int. J. Syst. Evol. Microbiol.">
        <title>The Global Catalogue of Microorganisms (GCM) 10K type strain sequencing project: providing services to taxonomists for standard genome sequencing and annotation.</title>
        <authorList>
            <consortium name="The Broad Institute Genomics Platform"/>
            <consortium name="The Broad Institute Genome Sequencing Center for Infectious Disease"/>
            <person name="Wu L."/>
            <person name="Ma J."/>
        </authorList>
    </citation>
    <scope>NUCLEOTIDE SEQUENCE [LARGE SCALE GENOMIC DNA]</scope>
    <source>
        <strain evidence="2 3">JCM 15503</strain>
    </source>
</reference>
<dbReference type="Proteomes" id="UP001500279">
    <property type="component" value="Unassembled WGS sequence"/>
</dbReference>
<dbReference type="RefSeq" id="WP_141289354.1">
    <property type="nucleotide sequence ID" value="NZ_BAAAEW010000014.1"/>
</dbReference>
<dbReference type="PANTHER" id="PTHR13774">
    <property type="entry name" value="PHENAZINE BIOSYNTHESIS PROTEIN"/>
    <property type="match status" value="1"/>
</dbReference>
<dbReference type="PANTHER" id="PTHR13774:SF32">
    <property type="entry name" value="ANTISENSE-ENHANCING SEQUENCE 1"/>
    <property type="match status" value="1"/>
</dbReference>
<dbReference type="SUPFAM" id="SSF54506">
    <property type="entry name" value="Diaminopimelate epimerase-like"/>
    <property type="match status" value="1"/>
</dbReference>
<gene>
    <name evidence="2" type="ORF">GCM10009107_26090</name>
</gene>
<evidence type="ECO:0000313" key="2">
    <source>
        <dbReference type="EMBL" id="GAA0752347.1"/>
    </source>
</evidence>
<name>A0ABN1K1V6_9BURK</name>